<name>A0ABD3HT61_9MARC</name>
<proteinExistence type="predicted"/>
<keyword evidence="3" id="KW-1185">Reference proteome</keyword>
<dbReference type="InterPro" id="IPR000477">
    <property type="entry name" value="RT_dom"/>
</dbReference>
<evidence type="ECO:0000313" key="2">
    <source>
        <dbReference type="EMBL" id="KAL3693712.1"/>
    </source>
</evidence>
<evidence type="ECO:0000313" key="3">
    <source>
        <dbReference type="Proteomes" id="UP001633002"/>
    </source>
</evidence>
<dbReference type="PANTHER" id="PTHR47027:SF20">
    <property type="entry name" value="REVERSE TRANSCRIPTASE-LIKE PROTEIN WITH RNA-DIRECTED DNA POLYMERASE DOMAIN"/>
    <property type="match status" value="1"/>
</dbReference>
<protein>
    <recommendedName>
        <fullName evidence="1">Reverse transcriptase domain-containing protein</fullName>
    </recommendedName>
</protein>
<dbReference type="Pfam" id="PF00078">
    <property type="entry name" value="RVT_1"/>
    <property type="match status" value="1"/>
</dbReference>
<dbReference type="Proteomes" id="UP001633002">
    <property type="component" value="Unassembled WGS sequence"/>
</dbReference>
<organism evidence="2 3">
    <name type="scientific">Riccia sorocarpa</name>
    <dbReference type="NCBI Taxonomy" id="122646"/>
    <lineage>
        <taxon>Eukaryota</taxon>
        <taxon>Viridiplantae</taxon>
        <taxon>Streptophyta</taxon>
        <taxon>Embryophyta</taxon>
        <taxon>Marchantiophyta</taxon>
        <taxon>Marchantiopsida</taxon>
        <taxon>Marchantiidae</taxon>
        <taxon>Marchantiales</taxon>
        <taxon>Ricciaceae</taxon>
        <taxon>Riccia</taxon>
    </lineage>
</organism>
<dbReference type="PANTHER" id="PTHR47027">
    <property type="entry name" value="REVERSE TRANSCRIPTASE DOMAIN-CONTAINING PROTEIN"/>
    <property type="match status" value="1"/>
</dbReference>
<gene>
    <name evidence="2" type="ORF">R1sor_007363</name>
</gene>
<comment type="caution">
    <text evidence="2">The sequence shown here is derived from an EMBL/GenBank/DDBJ whole genome shotgun (WGS) entry which is preliminary data.</text>
</comment>
<dbReference type="EMBL" id="JBJQOH010000003">
    <property type="protein sequence ID" value="KAL3693712.1"/>
    <property type="molecule type" value="Genomic_DNA"/>
</dbReference>
<accession>A0ABD3HT61</accession>
<feature type="domain" description="Reverse transcriptase" evidence="1">
    <location>
        <begin position="201"/>
        <end position="362"/>
    </location>
</feature>
<sequence length="384" mass="43716">MDLRVEEGMDSNTLTQLLFQTAREVFPQIGQENLTWFDAKCKEARKHAMEGTEGDRHAAFRSYKNLVKGEKRRFIREHQHRLAEELKLHPQKFWSQLQPPKVLPELAKTDLMEYVAKLYFVPEVDQIPPSSGRVCSFRREEVELALNGMRMGAARDLNGVSMKLLRWGGEKLLSCITEGCNLACRHGFPAEYTPRRSGVYVKRAFDSVSRKQIWERLHDIGVPEDLVNAEAVLYQLVNLKATQMDEGISSNHGVIQGCSVSLTLFGLIIDQLFSLNGLTADDNDGFFVPLLMFADDVVLLARTEADMNRQIQNLESFCQLSGLDVNLTKTRWMRLGPPPAHAFSFRNQSIEECSVYKYLGLEVSSDLRWTECLKSRLTNGLRAL</sequence>
<reference evidence="2 3" key="1">
    <citation type="submission" date="2024-09" db="EMBL/GenBank/DDBJ databases">
        <title>Chromosome-scale assembly of Riccia sorocarpa.</title>
        <authorList>
            <person name="Paukszto L."/>
        </authorList>
    </citation>
    <scope>NUCLEOTIDE SEQUENCE [LARGE SCALE GENOMIC DNA]</scope>
    <source>
        <strain evidence="2">LP-2024</strain>
        <tissue evidence="2">Aerial parts of the thallus</tissue>
    </source>
</reference>
<dbReference type="AlphaFoldDB" id="A0ABD3HT61"/>
<evidence type="ECO:0000259" key="1">
    <source>
        <dbReference type="Pfam" id="PF00078"/>
    </source>
</evidence>